<dbReference type="AlphaFoldDB" id="A0A915HJQ9"/>
<dbReference type="WBParaSite" id="nRc.2.0.1.t02218-RA">
    <property type="protein sequence ID" value="nRc.2.0.1.t02218-RA"/>
    <property type="gene ID" value="nRc.2.0.1.g02218"/>
</dbReference>
<evidence type="ECO:0000313" key="1">
    <source>
        <dbReference type="Proteomes" id="UP000887565"/>
    </source>
</evidence>
<organism evidence="1 2">
    <name type="scientific">Romanomermis culicivorax</name>
    <name type="common">Nematode worm</name>
    <dbReference type="NCBI Taxonomy" id="13658"/>
    <lineage>
        <taxon>Eukaryota</taxon>
        <taxon>Metazoa</taxon>
        <taxon>Ecdysozoa</taxon>
        <taxon>Nematoda</taxon>
        <taxon>Enoplea</taxon>
        <taxon>Dorylaimia</taxon>
        <taxon>Mermithida</taxon>
        <taxon>Mermithoidea</taxon>
        <taxon>Mermithidae</taxon>
        <taxon>Romanomermis</taxon>
    </lineage>
</organism>
<dbReference type="Proteomes" id="UP000887565">
    <property type="component" value="Unplaced"/>
</dbReference>
<protein>
    <submittedName>
        <fullName evidence="2">Uncharacterized protein</fullName>
    </submittedName>
</protein>
<evidence type="ECO:0000313" key="2">
    <source>
        <dbReference type="WBParaSite" id="nRc.2.0.1.t02218-RA"/>
    </source>
</evidence>
<keyword evidence="1" id="KW-1185">Reference proteome</keyword>
<proteinExistence type="predicted"/>
<reference evidence="2" key="1">
    <citation type="submission" date="2022-11" db="UniProtKB">
        <authorList>
            <consortium name="WormBaseParasite"/>
        </authorList>
    </citation>
    <scope>IDENTIFICATION</scope>
</reference>
<accession>A0A915HJQ9</accession>
<sequence>MPSILPFLFDKSALAS</sequence>
<name>A0A915HJQ9_ROMCU</name>